<evidence type="ECO:0000313" key="2">
    <source>
        <dbReference type="EMBL" id="CCA22637.1"/>
    </source>
</evidence>
<reference evidence="2" key="2">
    <citation type="submission" date="2011-02" db="EMBL/GenBank/DDBJ databases">
        <authorList>
            <person name="MacLean D."/>
        </authorList>
    </citation>
    <scope>NUCLEOTIDE SEQUENCE</scope>
</reference>
<accession>F0WMV2</accession>
<dbReference type="HOGENOM" id="CLU_2042389_0_0_1"/>
<dbReference type="EMBL" id="FR824206">
    <property type="protein sequence ID" value="CCA22637.1"/>
    <property type="molecule type" value="Genomic_DNA"/>
</dbReference>
<dbReference type="AlphaFoldDB" id="F0WMV2"/>
<feature type="compositionally biased region" description="Polar residues" evidence="1">
    <location>
        <begin position="22"/>
        <end position="32"/>
    </location>
</feature>
<feature type="region of interest" description="Disordered" evidence="1">
    <location>
        <begin position="1"/>
        <end position="32"/>
    </location>
</feature>
<protein>
    <submittedName>
        <fullName evidence="2">AlNc14C161G7788 protein</fullName>
    </submittedName>
</protein>
<sequence length="121" mass="13440">MTDRHTAQNQSSIITTAHPEITSFSTGDKTNHASSELTLFSTRRVSFAQVYDSPASLEMNATYSARYAQMSLPYNESDGKQDEEADSISSRKKHEKTQHKSVGVAHVVLYPGTDAYNCFTE</sequence>
<proteinExistence type="predicted"/>
<feature type="compositionally biased region" description="Basic residues" evidence="1">
    <location>
        <begin position="90"/>
        <end position="99"/>
    </location>
</feature>
<evidence type="ECO:0000256" key="1">
    <source>
        <dbReference type="SAM" id="MobiDB-lite"/>
    </source>
</evidence>
<feature type="region of interest" description="Disordered" evidence="1">
    <location>
        <begin position="74"/>
        <end position="101"/>
    </location>
</feature>
<reference evidence="2" key="1">
    <citation type="journal article" date="2011" name="PLoS Biol.">
        <title>Gene gain and loss during evolution of obligate parasitism in the white rust pathogen of Arabidopsis thaliana.</title>
        <authorList>
            <person name="Kemen E."/>
            <person name="Gardiner A."/>
            <person name="Schultz-Larsen T."/>
            <person name="Kemen A.C."/>
            <person name="Balmuth A.L."/>
            <person name="Robert-Seilaniantz A."/>
            <person name="Bailey K."/>
            <person name="Holub E."/>
            <person name="Studholme D.J."/>
            <person name="Maclean D."/>
            <person name="Jones J.D."/>
        </authorList>
    </citation>
    <scope>NUCLEOTIDE SEQUENCE</scope>
</reference>
<name>F0WMV2_9STRA</name>
<gene>
    <name evidence="2" type="primary">AlNc14C161G7788</name>
    <name evidence="2" type="ORF">ALNC14_087800</name>
</gene>
<organism evidence="2">
    <name type="scientific">Albugo laibachii Nc14</name>
    <dbReference type="NCBI Taxonomy" id="890382"/>
    <lineage>
        <taxon>Eukaryota</taxon>
        <taxon>Sar</taxon>
        <taxon>Stramenopiles</taxon>
        <taxon>Oomycota</taxon>
        <taxon>Peronosporomycetes</taxon>
        <taxon>Albuginales</taxon>
        <taxon>Albuginaceae</taxon>
        <taxon>Albugo</taxon>
    </lineage>
</organism>